<dbReference type="InterPro" id="IPR000719">
    <property type="entry name" value="Prot_kinase_dom"/>
</dbReference>
<dbReference type="PROSITE" id="PS50011">
    <property type="entry name" value="PROTEIN_KINASE_DOM"/>
    <property type="match status" value="1"/>
</dbReference>
<sequence>MYFTADTPLPHENDIINDNYRLDYILLVTPTSILFLSTDLCDGSKKVLKFIKRFVGKEYRIENEVSITSCCNHPNIIKIYDDFEYKQFHVIVIDYTPYRCLYCIIHSHFPNGLPESTAREMFHQLLDGLNYTHSLSVIHRDIKTGNFLVFNPDLNNPLVRLTDFGYAQRLAYGELGNEYIGTPEYAAPEIFTKTKCMYFFEFSFSFSSLFNHFTEK</sequence>
<evidence type="ECO:0000259" key="6">
    <source>
        <dbReference type="PROSITE" id="PS50011"/>
    </source>
</evidence>
<evidence type="ECO:0000256" key="2">
    <source>
        <dbReference type="ARBA" id="ARBA00022679"/>
    </source>
</evidence>
<dbReference type="RefSeq" id="XP_068352767.1">
    <property type="nucleotide sequence ID" value="XM_068509323.1"/>
</dbReference>
<protein>
    <recommendedName>
        <fullName evidence="6">Protein kinase domain-containing protein</fullName>
    </recommendedName>
</protein>
<dbReference type="Proteomes" id="UP000179807">
    <property type="component" value="Unassembled WGS sequence"/>
</dbReference>
<dbReference type="PROSITE" id="PS00108">
    <property type="entry name" value="PROTEIN_KINASE_ST"/>
    <property type="match status" value="1"/>
</dbReference>
<dbReference type="GeneID" id="94844027"/>
<dbReference type="InterPro" id="IPR008271">
    <property type="entry name" value="Ser/Thr_kinase_AS"/>
</dbReference>
<dbReference type="Pfam" id="PF00069">
    <property type="entry name" value="Pkinase"/>
    <property type="match status" value="1"/>
</dbReference>
<dbReference type="PANTHER" id="PTHR24345">
    <property type="entry name" value="SERINE/THREONINE-PROTEIN KINASE PLK"/>
    <property type="match status" value="1"/>
</dbReference>
<dbReference type="EMBL" id="MLAK01000994">
    <property type="protein sequence ID" value="OHS99630.1"/>
    <property type="molecule type" value="Genomic_DNA"/>
</dbReference>
<dbReference type="PANTHER" id="PTHR24345:SF0">
    <property type="entry name" value="CELL CYCLE SERINE_THREONINE-PROTEIN KINASE CDC5_MSD2"/>
    <property type="match status" value="1"/>
</dbReference>
<accession>A0A1J4JKJ2</accession>
<keyword evidence="3" id="KW-0547">Nucleotide-binding</keyword>
<dbReference type="SMART" id="SM00220">
    <property type="entry name" value="S_TKc"/>
    <property type="match status" value="1"/>
</dbReference>
<evidence type="ECO:0000313" key="7">
    <source>
        <dbReference type="EMBL" id="OHS99630.1"/>
    </source>
</evidence>
<evidence type="ECO:0000313" key="8">
    <source>
        <dbReference type="Proteomes" id="UP000179807"/>
    </source>
</evidence>
<organism evidence="7 8">
    <name type="scientific">Tritrichomonas foetus</name>
    <dbReference type="NCBI Taxonomy" id="1144522"/>
    <lineage>
        <taxon>Eukaryota</taxon>
        <taxon>Metamonada</taxon>
        <taxon>Parabasalia</taxon>
        <taxon>Tritrichomonadida</taxon>
        <taxon>Tritrichomonadidae</taxon>
        <taxon>Tritrichomonas</taxon>
    </lineage>
</organism>
<feature type="domain" description="Protein kinase" evidence="6">
    <location>
        <begin position="20"/>
        <end position="216"/>
    </location>
</feature>
<dbReference type="GO" id="GO:0005524">
    <property type="term" value="F:ATP binding"/>
    <property type="evidence" value="ECO:0007669"/>
    <property type="project" value="UniProtKB-KW"/>
</dbReference>
<reference evidence="7" key="1">
    <citation type="submission" date="2016-10" db="EMBL/GenBank/DDBJ databases">
        <authorList>
            <person name="Benchimol M."/>
            <person name="Almeida L.G."/>
            <person name="Vasconcelos A.T."/>
            <person name="Perreira-Neves A."/>
            <person name="Rosa I.A."/>
            <person name="Tasca T."/>
            <person name="Bogo M.R."/>
            <person name="de Souza W."/>
        </authorList>
    </citation>
    <scope>NUCLEOTIDE SEQUENCE [LARGE SCALE GENOMIC DNA]</scope>
    <source>
        <strain evidence="7">K</strain>
    </source>
</reference>
<dbReference type="VEuPathDB" id="TrichDB:TRFO_33864"/>
<dbReference type="Gene3D" id="1.10.510.10">
    <property type="entry name" value="Transferase(Phosphotransferase) domain 1"/>
    <property type="match status" value="1"/>
</dbReference>
<evidence type="ECO:0000256" key="5">
    <source>
        <dbReference type="ARBA" id="ARBA00022840"/>
    </source>
</evidence>
<comment type="caution">
    <text evidence="7">The sequence shown here is derived from an EMBL/GenBank/DDBJ whole genome shotgun (WGS) entry which is preliminary data.</text>
</comment>
<name>A0A1J4JKJ2_9EUKA</name>
<keyword evidence="4" id="KW-0418">Kinase</keyword>
<dbReference type="InterPro" id="IPR011009">
    <property type="entry name" value="Kinase-like_dom_sf"/>
</dbReference>
<keyword evidence="1" id="KW-0723">Serine/threonine-protein kinase</keyword>
<proteinExistence type="predicted"/>
<keyword evidence="5" id="KW-0067">ATP-binding</keyword>
<evidence type="ECO:0000256" key="4">
    <source>
        <dbReference type="ARBA" id="ARBA00022777"/>
    </source>
</evidence>
<gene>
    <name evidence="7" type="ORF">TRFO_33864</name>
</gene>
<keyword evidence="2" id="KW-0808">Transferase</keyword>
<evidence type="ECO:0000256" key="3">
    <source>
        <dbReference type="ARBA" id="ARBA00022741"/>
    </source>
</evidence>
<dbReference type="AlphaFoldDB" id="A0A1J4JKJ2"/>
<keyword evidence="8" id="KW-1185">Reference proteome</keyword>
<dbReference type="GO" id="GO:0005634">
    <property type="term" value="C:nucleus"/>
    <property type="evidence" value="ECO:0007669"/>
    <property type="project" value="TreeGrafter"/>
</dbReference>
<evidence type="ECO:0000256" key="1">
    <source>
        <dbReference type="ARBA" id="ARBA00022527"/>
    </source>
</evidence>
<dbReference type="GO" id="GO:0004674">
    <property type="term" value="F:protein serine/threonine kinase activity"/>
    <property type="evidence" value="ECO:0007669"/>
    <property type="project" value="UniProtKB-KW"/>
</dbReference>
<dbReference type="OrthoDB" id="2746981at2759"/>
<dbReference type="SUPFAM" id="SSF56112">
    <property type="entry name" value="Protein kinase-like (PK-like)"/>
    <property type="match status" value="1"/>
</dbReference>